<proteinExistence type="inferred from homology"/>
<name>A0ABY4F5X7_9BACT</name>
<dbReference type="Proteomes" id="UP000831785">
    <property type="component" value="Chromosome"/>
</dbReference>
<dbReference type="Gene3D" id="3.40.50.11780">
    <property type="match status" value="1"/>
</dbReference>
<gene>
    <name evidence="3" type="ORF">MUN80_20215</name>
</gene>
<dbReference type="PANTHER" id="PTHR35861:SF1">
    <property type="entry name" value="PHAGE TAIL SHEATH PROTEIN"/>
    <property type="match status" value="1"/>
</dbReference>
<evidence type="ECO:0000313" key="4">
    <source>
        <dbReference type="Proteomes" id="UP000831785"/>
    </source>
</evidence>
<feature type="domain" description="Tail sheath protein C-terminal" evidence="2">
    <location>
        <begin position="688"/>
        <end position="794"/>
    </location>
</feature>
<dbReference type="RefSeq" id="WP_244715720.1">
    <property type="nucleotide sequence ID" value="NZ_CP095049.1"/>
</dbReference>
<dbReference type="InterPro" id="IPR052042">
    <property type="entry name" value="Tail_sheath_structural"/>
</dbReference>
<dbReference type="Pfam" id="PF17482">
    <property type="entry name" value="Phage_sheath_1C"/>
    <property type="match status" value="1"/>
</dbReference>
<accession>A0ABY4F5X7</accession>
<evidence type="ECO:0000256" key="1">
    <source>
        <dbReference type="ARBA" id="ARBA00008005"/>
    </source>
</evidence>
<dbReference type="PANTHER" id="PTHR35861">
    <property type="match status" value="1"/>
</dbReference>
<dbReference type="InterPro" id="IPR020287">
    <property type="entry name" value="Tail_sheath_C"/>
</dbReference>
<reference evidence="3 4" key="1">
    <citation type="submission" date="2022-04" db="EMBL/GenBank/DDBJ databases">
        <title>Hymenobacter sp. isolated from the air.</title>
        <authorList>
            <person name="Won M."/>
            <person name="Lee C.-M."/>
            <person name="Woen H.-Y."/>
            <person name="Kwon S.-W."/>
        </authorList>
    </citation>
    <scope>NUCLEOTIDE SEQUENCE [LARGE SCALE GENOMIC DNA]</scope>
    <source>
        <strain evidence="4">5116 S-27</strain>
    </source>
</reference>
<sequence>MEYQTPGVYTVEKNAFPNSVVEVATAIPAFIGYTAKADFNGLNMSNKPVRVDSLKEFEDYFGQGATVKFSLLDKAGGAVPEVRETRHVATPDVQLSDGSTFLLVPDTDPFYLYNSVRLFYLNGGATCYVISIGLYQTPVSGAAAPSAGGNQASLEKAQAQLKAAQDRQKALDPALKADDPAVAAAQADVDSAQAQLSFQQSSQALVLAQGTAAAAVATVERKQKQAAAKSALAIVQDEQKAVLKEVTDAKAAVDADAAATAPTLDAALEKAIDDAQAALDKETDAAQREPLIQDLQKAQQAYKDAANSVLTFKLQMQEHAQALLDAHQRLTLVNAKVDKAQKLVDDLGAPAGGTAVAVASTVTYERVTVKKEDFLTAIDSLEYEQDPTMLVCPDALLLSKQDYYTVAQYMLMHCKDNQNRVALLDVYNGAVTMPQAPIIDPIIKDFREGVGQNYLNYGAAYFPWVKSAVLSEANVSFANFSDSLMDTIRAKTLSQFQRARVEPGNQLDISVIEAETSTTGELLNLRKEPLKDAEYNSLTAYKDVTDKSNLLTRVTQTNIFDLAKDMNLPVSANPQREALDNTVVHNAMKTLSKDYMVLVKAIMTYLNTLPPAAAMAGIFTAVDTNRGVWKAPANVSMNGVVAPTVALSDKDQGRLNIDAVSGKSINAIRPFPGLGTLVWGARTLDGNSQDWRYINVRRTMIMIEQSIKLAARAYVFEPNDANTWTTVRSMINNFLFNLWKQGALAGGSPDDAYSVQIGLGSTMTAEDILNGYMNVTVLLAIVRPAEFIVLTFQQQMQKS</sequence>
<keyword evidence="4" id="KW-1185">Reference proteome</keyword>
<evidence type="ECO:0000259" key="2">
    <source>
        <dbReference type="Pfam" id="PF17482"/>
    </source>
</evidence>
<comment type="similarity">
    <text evidence="1">Belongs to the myoviridae tail sheath protein family.</text>
</comment>
<dbReference type="EMBL" id="CP095049">
    <property type="protein sequence ID" value="UOQ52074.1"/>
    <property type="molecule type" value="Genomic_DNA"/>
</dbReference>
<protein>
    <submittedName>
        <fullName evidence="3">Phage tail sheath subtilisin-like domain-containing protein</fullName>
    </submittedName>
</protein>
<evidence type="ECO:0000313" key="3">
    <source>
        <dbReference type="EMBL" id="UOQ52074.1"/>
    </source>
</evidence>
<organism evidence="3 4">
    <name type="scientific">Hymenobacter cellulosivorans</name>
    <dbReference type="NCBI Taxonomy" id="2932249"/>
    <lineage>
        <taxon>Bacteria</taxon>
        <taxon>Pseudomonadati</taxon>
        <taxon>Bacteroidota</taxon>
        <taxon>Cytophagia</taxon>
        <taxon>Cytophagales</taxon>
        <taxon>Hymenobacteraceae</taxon>
        <taxon>Hymenobacter</taxon>
    </lineage>
</organism>